<gene>
    <name evidence="1" type="ORF">NM688_g1318</name>
</gene>
<protein>
    <submittedName>
        <fullName evidence="1">Uncharacterized protein</fullName>
    </submittedName>
</protein>
<evidence type="ECO:0000313" key="1">
    <source>
        <dbReference type="EMBL" id="KAJ3557727.1"/>
    </source>
</evidence>
<dbReference type="EMBL" id="JANHOG010000136">
    <property type="protein sequence ID" value="KAJ3557727.1"/>
    <property type="molecule type" value="Genomic_DNA"/>
</dbReference>
<dbReference type="Proteomes" id="UP001148662">
    <property type="component" value="Unassembled WGS sequence"/>
</dbReference>
<name>A0ACC1TC30_9APHY</name>
<proteinExistence type="predicted"/>
<comment type="caution">
    <text evidence="1">The sequence shown here is derived from an EMBL/GenBank/DDBJ whole genome shotgun (WGS) entry which is preliminary data.</text>
</comment>
<evidence type="ECO:0000313" key="2">
    <source>
        <dbReference type="Proteomes" id="UP001148662"/>
    </source>
</evidence>
<organism evidence="1 2">
    <name type="scientific">Phlebia brevispora</name>
    <dbReference type="NCBI Taxonomy" id="194682"/>
    <lineage>
        <taxon>Eukaryota</taxon>
        <taxon>Fungi</taxon>
        <taxon>Dikarya</taxon>
        <taxon>Basidiomycota</taxon>
        <taxon>Agaricomycotina</taxon>
        <taxon>Agaricomycetes</taxon>
        <taxon>Polyporales</taxon>
        <taxon>Meruliaceae</taxon>
        <taxon>Phlebia</taxon>
    </lineage>
</organism>
<accession>A0ACC1TC30</accession>
<sequence length="335" mass="37204">MSTPVPNSVYAADQVQSYCIDAALSKRRYLLLAAQTLKAFNLALVAYEYLVTLEHEHGFIWQRKWNAATWLFIANRYMMLAVMVEQASPWSAQAYVRCYNTALNWFVNVIYNLPPLILAVFSTLRVFALLDRTAYITTGCVFMLGVAPIAINFYQNGQLTWYYIDDPVLGSTCYYNSLLSSSTLFYARFSVTLLRYGTLYFVVLFIVNLINLLLLLVPSLEFEAVLGSITTILPNIVVSRFLINLRQSDSSASSDTGTNQASGLVSTVGFRTPTLRSIVGNLGEPLSGGDEDTEDFELDELSGGESSNALEVEKTVDTPSADSSDGIEEIPRHFA</sequence>
<reference evidence="1" key="1">
    <citation type="submission" date="2022-07" db="EMBL/GenBank/DDBJ databases">
        <title>Genome Sequence of Phlebia brevispora.</title>
        <authorList>
            <person name="Buettner E."/>
        </authorList>
    </citation>
    <scope>NUCLEOTIDE SEQUENCE</scope>
    <source>
        <strain evidence="1">MPL23</strain>
    </source>
</reference>
<keyword evidence="2" id="KW-1185">Reference proteome</keyword>